<accession>A0A158JW21</accession>
<dbReference type="OrthoDB" id="9796786at2"/>
<protein>
    <submittedName>
        <fullName evidence="3">XRE family plasmid maintenance system antidote protein</fullName>
    </submittedName>
</protein>
<organism evidence="3 4">
    <name type="scientific">Caballeronia choica</name>
    <dbReference type="NCBI Taxonomy" id="326476"/>
    <lineage>
        <taxon>Bacteria</taxon>
        <taxon>Pseudomonadati</taxon>
        <taxon>Pseudomonadota</taxon>
        <taxon>Betaproteobacteria</taxon>
        <taxon>Burkholderiales</taxon>
        <taxon>Burkholderiaceae</taxon>
        <taxon>Caballeronia</taxon>
    </lineage>
</organism>
<dbReference type="GO" id="GO:0003677">
    <property type="term" value="F:DNA binding"/>
    <property type="evidence" value="ECO:0007669"/>
    <property type="project" value="UniProtKB-KW"/>
</dbReference>
<dbReference type="InterPro" id="IPR001387">
    <property type="entry name" value="Cro/C1-type_HTH"/>
</dbReference>
<evidence type="ECO:0000313" key="3">
    <source>
        <dbReference type="EMBL" id="SAL73008.1"/>
    </source>
</evidence>
<name>A0A158JW21_9BURK</name>
<evidence type="ECO:0000313" key="4">
    <source>
        <dbReference type="Proteomes" id="UP000054770"/>
    </source>
</evidence>
<dbReference type="Proteomes" id="UP000054770">
    <property type="component" value="Unassembled WGS sequence"/>
</dbReference>
<evidence type="ECO:0000259" key="2">
    <source>
        <dbReference type="PROSITE" id="PS50943"/>
    </source>
</evidence>
<dbReference type="AlphaFoldDB" id="A0A158JW21"/>
<dbReference type="SUPFAM" id="SSF47413">
    <property type="entry name" value="lambda repressor-like DNA-binding domains"/>
    <property type="match status" value="1"/>
</dbReference>
<proteinExistence type="predicted"/>
<keyword evidence="4" id="KW-1185">Reference proteome</keyword>
<evidence type="ECO:0000256" key="1">
    <source>
        <dbReference type="ARBA" id="ARBA00023125"/>
    </source>
</evidence>
<reference evidence="3" key="1">
    <citation type="submission" date="2016-01" db="EMBL/GenBank/DDBJ databases">
        <authorList>
            <person name="Peeters C."/>
        </authorList>
    </citation>
    <scope>NUCLEOTIDE SEQUENCE [LARGE SCALE GENOMIC DNA]</scope>
    <source>
        <strain evidence="3">LMG 22940</strain>
    </source>
</reference>
<dbReference type="EMBL" id="FCON02000051">
    <property type="protein sequence ID" value="SAL73008.1"/>
    <property type="molecule type" value="Genomic_DNA"/>
</dbReference>
<keyword evidence="1" id="KW-0238">DNA-binding</keyword>
<dbReference type="PANTHER" id="PTHR36924">
    <property type="entry name" value="ANTITOXIN HIGA-1"/>
    <property type="match status" value="1"/>
</dbReference>
<dbReference type="SMART" id="SM00530">
    <property type="entry name" value="HTH_XRE"/>
    <property type="match status" value="1"/>
</dbReference>
<dbReference type="Gene3D" id="1.10.260.40">
    <property type="entry name" value="lambda repressor-like DNA-binding domains"/>
    <property type="match status" value="1"/>
</dbReference>
<dbReference type="NCBIfam" id="TIGR02607">
    <property type="entry name" value="antidote_HigA"/>
    <property type="match status" value="1"/>
</dbReference>
<comment type="caution">
    <text evidence="3">The sequence shown here is derived from an EMBL/GenBank/DDBJ whole genome shotgun (WGS) entry which is preliminary data.</text>
</comment>
<dbReference type="InterPro" id="IPR010982">
    <property type="entry name" value="Lambda_DNA-bd_dom_sf"/>
</dbReference>
<dbReference type="PANTHER" id="PTHR36924:SF1">
    <property type="entry name" value="ANTITOXIN HIGA-1"/>
    <property type="match status" value="1"/>
</dbReference>
<sequence length="373" mass="41049">MGKSAAQVFPPGEFLKEELDARGWSQVELAEIIGRPSRVISEILAGKRAITPETAVALGDAFSTGAEFWMNLESQYQLSRVRSEPNAVTRRAKLYSLYPVRDMIKRGWIESSSNLDLLESQFLDYFGVSSFDDTPKFAHAARKASYENVSTAQVAWLIRAGKIARALSADKFSQSRLSKAMGELRGCLELVDSVHAVPAILAKAGVRMVIVEALSGSKIDGACFWLNKEAPVVALALRFDRVDNFWHTLLHELDHVAHGEGQATPIVEVDMLGEDAAALSSIEARANQAAAEFSVPEAELEAFIALVDPLFTDQKIVGFAKRLHVHPGIVVGQLQKRKLVPWQYHRKYLEKVREHIVGNALTDGFGNALPTSL</sequence>
<gene>
    <name evidence="3" type="ORF">AWB68_04354</name>
</gene>
<dbReference type="PROSITE" id="PS50943">
    <property type="entry name" value="HTH_CROC1"/>
    <property type="match status" value="1"/>
</dbReference>
<dbReference type="CDD" id="cd00093">
    <property type="entry name" value="HTH_XRE"/>
    <property type="match status" value="1"/>
</dbReference>
<dbReference type="InterPro" id="IPR013430">
    <property type="entry name" value="Toxin_antidote_HigA"/>
</dbReference>
<feature type="domain" description="HTH cro/C1-type" evidence="2">
    <location>
        <begin position="15"/>
        <end position="68"/>
    </location>
</feature>
<dbReference type="Pfam" id="PF01381">
    <property type="entry name" value="HTH_3"/>
    <property type="match status" value="1"/>
</dbReference>